<protein>
    <recommendedName>
        <fullName evidence="11">Vomeronasal type-1 receptor</fullName>
    </recommendedName>
</protein>
<gene>
    <name evidence="13" type="primary">ORNANAV1R3065</name>
</gene>
<keyword evidence="3 11" id="KW-1003">Cell membrane</keyword>
<evidence type="ECO:0000313" key="14">
    <source>
        <dbReference type="Proteomes" id="UP000002279"/>
    </source>
</evidence>
<evidence type="ECO:0000256" key="10">
    <source>
        <dbReference type="ARBA" id="ARBA00023224"/>
    </source>
</evidence>
<evidence type="ECO:0000256" key="4">
    <source>
        <dbReference type="ARBA" id="ARBA00022507"/>
    </source>
</evidence>
<accession>A0A6I8NWA3</accession>
<evidence type="ECO:0000256" key="7">
    <source>
        <dbReference type="ARBA" id="ARBA00023040"/>
    </source>
</evidence>
<evidence type="ECO:0000256" key="9">
    <source>
        <dbReference type="ARBA" id="ARBA00023170"/>
    </source>
</evidence>
<name>A0A6I8NWA3_ORNAN</name>
<evidence type="ECO:0000313" key="13">
    <source>
        <dbReference type="Ensembl" id="ENSOANP00000045191.1"/>
    </source>
</evidence>
<dbReference type="GO" id="GO:0007606">
    <property type="term" value="P:sensory perception of chemical stimulus"/>
    <property type="evidence" value="ECO:0007669"/>
    <property type="project" value="UniProtKB-ARBA"/>
</dbReference>
<dbReference type="RefSeq" id="NP_001240386.2">
    <property type="nucleotide sequence ID" value="NM_001253457.2"/>
</dbReference>
<evidence type="ECO:0000256" key="1">
    <source>
        <dbReference type="ARBA" id="ARBA00004651"/>
    </source>
</evidence>
<dbReference type="GeneID" id="100090515"/>
<dbReference type="PROSITE" id="PS50262">
    <property type="entry name" value="G_PROTEIN_RECEP_F1_2"/>
    <property type="match status" value="1"/>
</dbReference>
<feature type="transmembrane region" description="Helical" evidence="11">
    <location>
        <begin position="6"/>
        <end position="30"/>
    </location>
</feature>
<reference evidence="13 14" key="1">
    <citation type="journal article" date="2008" name="Nature">
        <title>Genome analysis of the platypus reveals unique signatures of evolution.</title>
        <authorList>
            <person name="Warren W.C."/>
            <person name="Hillier L.W."/>
            <person name="Marshall Graves J.A."/>
            <person name="Birney E."/>
            <person name="Ponting C.P."/>
            <person name="Grutzner F."/>
            <person name="Belov K."/>
            <person name="Miller W."/>
            <person name="Clarke L."/>
            <person name="Chinwalla A.T."/>
            <person name="Yang S.P."/>
            <person name="Heger A."/>
            <person name="Locke D.P."/>
            <person name="Miethke P."/>
            <person name="Waters P.D."/>
            <person name="Veyrunes F."/>
            <person name="Fulton L."/>
            <person name="Fulton B."/>
            <person name="Graves T."/>
            <person name="Wallis J."/>
            <person name="Puente X.S."/>
            <person name="Lopez-Otin C."/>
            <person name="Ordonez G.R."/>
            <person name="Eichler E.E."/>
            <person name="Chen L."/>
            <person name="Cheng Z."/>
            <person name="Deakin J.E."/>
            <person name="Alsop A."/>
            <person name="Thompson K."/>
            <person name="Kirby P."/>
            <person name="Papenfuss A.T."/>
            <person name="Wakefield M.J."/>
            <person name="Olender T."/>
            <person name="Lancet D."/>
            <person name="Huttley G.A."/>
            <person name="Smit A.F."/>
            <person name="Pask A."/>
            <person name="Temple-Smith P."/>
            <person name="Batzer M.A."/>
            <person name="Walker J.A."/>
            <person name="Konkel M.K."/>
            <person name="Harris R.S."/>
            <person name="Whittington C.M."/>
            <person name="Wong E.S."/>
            <person name="Gemmell N.J."/>
            <person name="Buschiazzo E."/>
            <person name="Vargas Jentzsch I.M."/>
            <person name="Merkel A."/>
            <person name="Schmitz J."/>
            <person name="Zemann A."/>
            <person name="Churakov G."/>
            <person name="Kriegs J.O."/>
            <person name="Brosius J."/>
            <person name="Murchison E.P."/>
            <person name="Sachidanandam R."/>
            <person name="Smith C."/>
            <person name="Hannon G.J."/>
            <person name="Tsend-Ayush E."/>
            <person name="McMillan D."/>
            <person name="Attenborough R."/>
            <person name="Rens W."/>
            <person name="Ferguson-Smith M."/>
            <person name="Lefevre C.M."/>
            <person name="Sharp J.A."/>
            <person name="Nicholas K.R."/>
            <person name="Ray D.A."/>
            <person name="Kube M."/>
            <person name="Reinhardt R."/>
            <person name="Pringle T.H."/>
            <person name="Taylor J."/>
            <person name="Jones R.C."/>
            <person name="Nixon B."/>
            <person name="Dacheux J.L."/>
            <person name="Niwa H."/>
            <person name="Sekita Y."/>
            <person name="Huang X."/>
            <person name="Stark A."/>
            <person name="Kheradpour P."/>
            <person name="Kellis M."/>
            <person name="Flicek P."/>
            <person name="Chen Y."/>
            <person name="Webber C."/>
            <person name="Hardison R."/>
            <person name="Nelson J."/>
            <person name="Hallsworth-Pepin K."/>
            <person name="Delehaunty K."/>
            <person name="Markovic C."/>
            <person name="Minx P."/>
            <person name="Feng Y."/>
            <person name="Kremitzki C."/>
            <person name="Mitreva M."/>
            <person name="Glasscock J."/>
            <person name="Wylie T."/>
            <person name="Wohldmann P."/>
            <person name="Thiru P."/>
            <person name="Nhan M.N."/>
            <person name="Pohl C.S."/>
            <person name="Smith S.M."/>
            <person name="Hou S."/>
            <person name="Nefedov M."/>
            <person name="de Jong P.J."/>
            <person name="Renfree M.B."/>
            <person name="Mardis E.R."/>
            <person name="Wilson R.K."/>
        </authorList>
    </citation>
    <scope>NUCLEOTIDE SEQUENCE [LARGE SCALE GENOMIC DNA]</scope>
    <source>
        <strain evidence="13 14">Glennie</strain>
    </source>
</reference>
<dbReference type="PRINTS" id="PR01534">
    <property type="entry name" value="VOMERONASL1R"/>
</dbReference>
<keyword evidence="14" id="KW-1185">Reference proteome</keyword>
<feature type="transmembrane region" description="Helical" evidence="11">
    <location>
        <begin position="42"/>
        <end position="63"/>
    </location>
</feature>
<dbReference type="Gene3D" id="1.20.1070.10">
    <property type="entry name" value="Rhodopsin 7-helix transmembrane proteins"/>
    <property type="match status" value="1"/>
</dbReference>
<dbReference type="Ensembl" id="ENSOANT00000063424.1">
    <property type="protein sequence ID" value="ENSOANP00000045191.1"/>
    <property type="gene ID" value="ENSOANG00000039385.1"/>
</dbReference>
<dbReference type="OrthoDB" id="9606139at2759"/>
<dbReference type="PANTHER" id="PTHR24062">
    <property type="entry name" value="VOMERONASAL TYPE-1 RECEPTOR"/>
    <property type="match status" value="1"/>
</dbReference>
<feature type="transmembrane region" description="Helical" evidence="11">
    <location>
        <begin position="190"/>
        <end position="208"/>
    </location>
</feature>
<feature type="transmembrane region" description="Helical" evidence="11">
    <location>
        <begin position="270"/>
        <end position="289"/>
    </location>
</feature>
<evidence type="ECO:0000256" key="3">
    <source>
        <dbReference type="ARBA" id="ARBA00022475"/>
    </source>
</evidence>
<keyword evidence="7 11" id="KW-0297">G-protein coupled receptor</keyword>
<dbReference type="OMA" id="FXISSIT"/>
<dbReference type="InterPro" id="IPR004072">
    <property type="entry name" value="Vmron_rcpt_1"/>
</dbReference>
<dbReference type="AlphaFoldDB" id="A0A6I8NWA3"/>
<dbReference type="InterPro" id="IPR017452">
    <property type="entry name" value="GPCR_Rhodpsn_7TM"/>
</dbReference>
<dbReference type="InParanoid" id="A0A6I8NWA3"/>
<evidence type="ECO:0000259" key="12">
    <source>
        <dbReference type="PROSITE" id="PS50262"/>
    </source>
</evidence>
<dbReference type="GO" id="GO:0016503">
    <property type="term" value="F:pheromone receptor activity"/>
    <property type="evidence" value="ECO:0007669"/>
    <property type="project" value="InterPro"/>
</dbReference>
<evidence type="ECO:0000256" key="2">
    <source>
        <dbReference type="ARBA" id="ARBA00010663"/>
    </source>
</evidence>
<feature type="transmembrane region" description="Helical" evidence="11">
    <location>
        <begin position="83"/>
        <end position="108"/>
    </location>
</feature>
<keyword evidence="6 11" id="KW-1133">Transmembrane helix</keyword>
<keyword evidence="4 11" id="KW-0589">Pheromone response</keyword>
<organism evidence="13 14">
    <name type="scientific">Ornithorhynchus anatinus</name>
    <name type="common">Duckbill platypus</name>
    <dbReference type="NCBI Taxonomy" id="9258"/>
    <lineage>
        <taxon>Eukaryota</taxon>
        <taxon>Metazoa</taxon>
        <taxon>Chordata</taxon>
        <taxon>Craniata</taxon>
        <taxon>Vertebrata</taxon>
        <taxon>Euteleostomi</taxon>
        <taxon>Mammalia</taxon>
        <taxon>Monotremata</taxon>
        <taxon>Ornithorhynchidae</taxon>
        <taxon>Ornithorhynchus</taxon>
    </lineage>
</organism>
<sequence length="309" mass="34295">MNTVEVSFAVAMLLQVSTGVSVNVFLLLFYTHTVSTSHKPSSSDLILSHLALSNTIILLTVGIPETMSAWGQNNFLNSIGCKTLIYLYRVARGLAICTTCLLSVFQAVTLSPGTSRWAGTKVKLPKCIIPSCLLSWILNLLIEINTALNFTGPQNSSGIRYPLDLKYCSRVSVSAKTNQVVAVVLSTRDLLFVGLMTVTSSYMVFILFRHHQRVQHLHGPGHSPRVMPEVRAAKRVVALVTFYVILYGRQSIMLSFILNMKENSPLLVNTHMVLSFTFSAISPFLVIHSDRRMRTFWKKESPLSSTDPS</sequence>
<proteinExistence type="inferred from homology"/>
<keyword evidence="9 11" id="KW-0675">Receptor</keyword>
<keyword evidence="8 11" id="KW-0472">Membrane</keyword>
<evidence type="ECO:0000256" key="11">
    <source>
        <dbReference type="RuleBase" id="RU364061"/>
    </source>
</evidence>
<evidence type="ECO:0000256" key="5">
    <source>
        <dbReference type="ARBA" id="ARBA00022692"/>
    </source>
</evidence>
<reference evidence="13" key="3">
    <citation type="submission" date="2025-09" db="UniProtKB">
        <authorList>
            <consortium name="Ensembl"/>
        </authorList>
    </citation>
    <scope>IDENTIFICATION</scope>
    <source>
        <strain evidence="13">Glennie</strain>
    </source>
</reference>
<dbReference type="CTD" id="100090515"/>
<dbReference type="GO" id="GO:0019236">
    <property type="term" value="P:response to pheromone"/>
    <property type="evidence" value="ECO:0007669"/>
    <property type="project" value="UniProtKB-KW"/>
</dbReference>
<comment type="similarity">
    <text evidence="2 11">Belongs to the G-protein coupled receptor 1 family.</text>
</comment>
<keyword evidence="5 11" id="KW-0812">Transmembrane</keyword>
<dbReference type="GO" id="GO:0005550">
    <property type="term" value="F:pheromone binding"/>
    <property type="evidence" value="ECO:0000318"/>
    <property type="project" value="GO_Central"/>
</dbReference>
<dbReference type="KEGG" id="oaa:100090515"/>
<feature type="domain" description="G-protein coupled receptors family 1 profile" evidence="12">
    <location>
        <begin position="22"/>
        <end position="286"/>
    </location>
</feature>
<feature type="transmembrane region" description="Helical" evidence="11">
    <location>
        <begin position="236"/>
        <end position="258"/>
    </location>
</feature>
<dbReference type="GeneTree" id="ENSGT01030000234553"/>
<reference evidence="13" key="2">
    <citation type="submission" date="2025-08" db="UniProtKB">
        <authorList>
            <consortium name="Ensembl"/>
        </authorList>
    </citation>
    <scope>IDENTIFICATION</scope>
    <source>
        <strain evidence="13">Glennie</strain>
    </source>
</reference>
<comment type="subcellular location">
    <subcellularLocation>
        <location evidence="1 11">Cell membrane</location>
        <topology evidence="1 11">Multi-pass membrane protein</topology>
    </subcellularLocation>
</comment>
<dbReference type="GO" id="GO:0005886">
    <property type="term" value="C:plasma membrane"/>
    <property type="evidence" value="ECO:0000318"/>
    <property type="project" value="GO_Central"/>
</dbReference>
<dbReference type="Proteomes" id="UP000002279">
    <property type="component" value="Chromosome X5"/>
</dbReference>
<dbReference type="FunFam" id="1.20.1070.10:FF:000081">
    <property type="entry name" value="Vomeronasal type-1 receptor"/>
    <property type="match status" value="1"/>
</dbReference>
<evidence type="ECO:0000256" key="6">
    <source>
        <dbReference type="ARBA" id="ARBA00022989"/>
    </source>
</evidence>
<dbReference type="SUPFAM" id="SSF81321">
    <property type="entry name" value="Family A G protein-coupled receptor-like"/>
    <property type="match status" value="1"/>
</dbReference>
<evidence type="ECO:0000256" key="8">
    <source>
        <dbReference type="ARBA" id="ARBA00023136"/>
    </source>
</evidence>
<keyword evidence="10 11" id="KW-0807">Transducer</keyword>
<dbReference type="Pfam" id="PF03402">
    <property type="entry name" value="V1R"/>
    <property type="match status" value="1"/>
</dbReference>